<evidence type="ECO:0000313" key="12">
    <source>
        <dbReference type="EMBL" id="KAF9514955.1"/>
    </source>
</evidence>
<dbReference type="OrthoDB" id="25872at2759"/>
<comment type="function">
    <text evidence="8">Involved in the export of mRNA from the nucleus to the cytoplasm.</text>
</comment>
<evidence type="ECO:0000256" key="2">
    <source>
        <dbReference type="ARBA" id="ARBA00009285"/>
    </source>
</evidence>
<evidence type="ECO:0000256" key="6">
    <source>
        <dbReference type="ARBA" id="ARBA00022816"/>
    </source>
</evidence>
<evidence type="ECO:0000256" key="4">
    <source>
        <dbReference type="ARBA" id="ARBA00022614"/>
    </source>
</evidence>
<dbReference type="Gene3D" id="1.10.8.10">
    <property type="entry name" value="DNA helicase RuvA subunit, C-terminal domain"/>
    <property type="match status" value="1"/>
</dbReference>
<feature type="region of interest" description="Disordered" evidence="10">
    <location>
        <begin position="121"/>
        <end position="148"/>
    </location>
</feature>
<organism evidence="12 13">
    <name type="scientific">Hydnum rufescens UP504</name>
    <dbReference type="NCBI Taxonomy" id="1448309"/>
    <lineage>
        <taxon>Eukaryota</taxon>
        <taxon>Fungi</taxon>
        <taxon>Dikarya</taxon>
        <taxon>Basidiomycota</taxon>
        <taxon>Agaricomycotina</taxon>
        <taxon>Agaricomycetes</taxon>
        <taxon>Cantharellales</taxon>
        <taxon>Hydnaceae</taxon>
        <taxon>Hydnum</taxon>
    </lineage>
</organism>
<dbReference type="GO" id="GO:0042272">
    <property type="term" value="C:nuclear RNA export factor complex"/>
    <property type="evidence" value="ECO:0007669"/>
    <property type="project" value="UniProtKB-ARBA"/>
</dbReference>
<keyword evidence="6" id="KW-0509">mRNA transport</keyword>
<dbReference type="InterPro" id="IPR032710">
    <property type="entry name" value="NTF2-like_dom_sf"/>
</dbReference>
<dbReference type="PANTHER" id="PTHR10662">
    <property type="entry name" value="NUCLEAR RNA EXPORT FACTOR"/>
    <property type="match status" value="1"/>
</dbReference>
<evidence type="ECO:0000256" key="3">
    <source>
        <dbReference type="ARBA" id="ARBA00022448"/>
    </source>
</evidence>
<dbReference type="GO" id="GO:0016973">
    <property type="term" value="P:poly(A)+ mRNA export from nucleus"/>
    <property type="evidence" value="ECO:0007669"/>
    <property type="project" value="TreeGrafter"/>
</dbReference>
<evidence type="ECO:0000256" key="7">
    <source>
        <dbReference type="ARBA" id="ARBA00023242"/>
    </source>
</evidence>
<dbReference type="Pfam" id="PF03943">
    <property type="entry name" value="TAP_C"/>
    <property type="match status" value="1"/>
</dbReference>
<evidence type="ECO:0000256" key="5">
    <source>
        <dbReference type="ARBA" id="ARBA00022737"/>
    </source>
</evidence>
<dbReference type="SUPFAM" id="SSF46934">
    <property type="entry name" value="UBA-like"/>
    <property type="match status" value="1"/>
</dbReference>
<reference evidence="12" key="1">
    <citation type="journal article" date="2020" name="Nat. Commun.">
        <title>Large-scale genome sequencing of mycorrhizal fungi provides insights into the early evolution of symbiotic traits.</title>
        <authorList>
            <person name="Miyauchi S."/>
            <person name="Kiss E."/>
            <person name="Kuo A."/>
            <person name="Drula E."/>
            <person name="Kohler A."/>
            <person name="Sanchez-Garcia M."/>
            <person name="Morin E."/>
            <person name="Andreopoulos B."/>
            <person name="Barry K.W."/>
            <person name="Bonito G."/>
            <person name="Buee M."/>
            <person name="Carver A."/>
            <person name="Chen C."/>
            <person name="Cichocki N."/>
            <person name="Clum A."/>
            <person name="Culley D."/>
            <person name="Crous P.W."/>
            <person name="Fauchery L."/>
            <person name="Girlanda M."/>
            <person name="Hayes R.D."/>
            <person name="Keri Z."/>
            <person name="LaButti K."/>
            <person name="Lipzen A."/>
            <person name="Lombard V."/>
            <person name="Magnuson J."/>
            <person name="Maillard F."/>
            <person name="Murat C."/>
            <person name="Nolan M."/>
            <person name="Ohm R.A."/>
            <person name="Pangilinan J."/>
            <person name="Pereira M.F."/>
            <person name="Perotto S."/>
            <person name="Peter M."/>
            <person name="Pfister S."/>
            <person name="Riley R."/>
            <person name="Sitrit Y."/>
            <person name="Stielow J.B."/>
            <person name="Szollosi G."/>
            <person name="Zifcakova L."/>
            <person name="Stursova M."/>
            <person name="Spatafora J.W."/>
            <person name="Tedersoo L."/>
            <person name="Vaario L.M."/>
            <person name="Yamada A."/>
            <person name="Yan M."/>
            <person name="Wang P."/>
            <person name="Xu J."/>
            <person name="Bruns T."/>
            <person name="Baldrian P."/>
            <person name="Vilgalys R."/>
            <person name="Dunand C."/>
            <person name="Henrissat B."/>
            <person name="Grigoriev I.V."/>
            <person name="Hibbett D."/>
            <person name="Nagy L.G."/>
            <person name="Martin F.M."/>
        </authorList>
    </citation>
    <scope>NUCLEOTIDE SEQUENCE</scope>
    <source>
        <strain evidence="12">UP504</strain>
    </source>
</reference>
<name>A0A9P6AZX4_9AGAM</name>
<feature type="domain" description="TAP-C" evidence="11">
    <location>
        <begin position="517"/>
        <end position="569"/>
    </location>
</feature>
<evidence type="ECO:0000259" key="11">
    <source>
        <dbReference type="PROSITE" id="PS51281"/>
    </source>
</evidence>
<proteinExistence type="inferred from homology"/>
<comment type="subcellular location">
    <subcellularLocation>
        <location evidence="1">Nucleus</location>
    </subcellularLocation>
</comment>
<sequence>MFSNPSSAASSSTSTPHRAVASTALRSAGLIEEDVHMRDAPGGVKRTNRARPARQRPTMERMSRMERDATAAKQINLPILGIPRLPYNQIANRTKGPVAIKGAATSGTLASRLSASASASQTLGRSLRARAHGRSQDSSGSKDAAPTAKSVEVLREFVQKRWNAQAQFLNLERMAEDEILKKYKIPPPDSPSALKMIASLSYIQHYLPHLANLSLENNQIKTMRDLDGLTSNKSSKSAVSEIKELVLKGNPIYQQAAARGDLDKYRSEISRRFPMLEMLDQEPVARIGFDIPLSVLTDRTCRSSLAPAYAPNATFSISANTSIPLRAKKRGLNHSLPNQRLLKWTWYFSKSRNLSRVRSLDQATETLHAGTGDIMAIFRDIPETKHDIAQQDKFVVDAWPMPGILRGEPGSGDVLFISVHGEFAEGPDWGLRSFDRSFILALAPDSSPAKLAGWPCVIISDQLVVRGYSGSEAWRPGPLLVGSLESSGSRAPPFPLPPLQSNPQPPVIDPVLTAIPEPQRSLVMQISARTGLNISFSAQCLEGNGWDMQRAIANFEAVKGTIPPEAFVR</sequence>
<evidence type="ECO:0000256" key="1">
    <source>
        <dbReference type="ARBA" id="ARBA00004123"/>
    </source>
</evidence>
<keyword evidence="13" id="KW-1185">Reference proteome</keyword>
<protein>
    <recommendedName>
        <fullName evidence="9">mRNA export factor MEX67</fullName>
    </recommendedName>
</protein>
<dbReference type="PROSITE" id="PS51281">
    <property type="entry name" value="TAP_C"/>
    <property type="match status" value="1"/>
</dbReference>
<dbReference type="PROSITE" id="PS51450">
    <property type="entry name" value="LRR"/>
    <property type="match status" value="1"/>
</dbReference>
<dbReference type="AlphaFoldDB" id="A0A9P6AZX4"/>
<dbReference type="CDD" id="cd14342">
    <property type="entry name" value="UBA_TAP-C"/>
    <property type="match status" value="1"/>
</dbReference>
<dbReference type="SMART" id="SM00804">
    <property type="entry name" value="TAP_C"/>
    <property type="match status" value="1"/>
</dbReference>
<keyword evidence="5" id="KW-0677">Repeat</keyword>
<dbReference type="SUPFAM" id="SSF52058">
    <property type="entry name" value="L domain-like"/>
    <property type="match status" value="1"/>
</dbReference>
<comment type="similarity">
    <text evidence="2">Belongs to the NXF family.</text>
</comment>
<evidence type="ECO:0000256" key="8">
    <source>
        <dbReference type="ARBA" id="ARBA00055253"/>
    </source>
</evidence>
<keyword evidence="4" id="KW-0433">Leucine-rich repeat</keyword>
<dbReference type="InterPro" id="IPR032675">
    <property type="entry name" value="LRR_dom_sf"/>
</dbReference>
<dbReference type="InterPro" id="IPR005637">
    <property type="entry name" value="TAP_C_dom"/>
</dbReference>
<dbReference type="GO" id="GO:0003723">
    <property type="term" value="F:RNA binding"/>
    <property type="evidence" value="ECO:0007669"/>
    <property type="project" value="TreeGrafter"/>
</dbReference>
<dbReference type="FunFam" id="1.10.8.10:FF:000018">
    <property type="entry name" value="Nuclear RNA export factor 1"/>
    <property type="match status" value="1"/>
</dbReference>
<keyword evidence="3" id="KW-0813">Transport</keyword>
<comment type="caution">
    <text evidence="12">The sequence shown here is derived from an EMBL/GenBank/DDBJ whole genome shotgun (WGS) entry which is preliminary data.</text>
</comment>
<dbReference type="InterPro" id="IPR001611">
    <property type="entry name" value="Leu-rich_rpt"/>
</dbReference>
<dbReference type="InterPro" id="IPR009060">
    <property type="entry name" value="UBA-like_sf"/>
</dbReference>
<keyword evidence="7" id="KW-0539">Nucleus</keyword>
<dbReference type="Pfam" id="PF22602">
    <property type="entry name" value="NXF_NTF2"/>
    <property type="match status" value="1"/>
</dbReference>
<dbReference type="Gene3D" id="3.10.450.50">
    <property type="match status" value="1"/>
</dbReference>
<dbReference type="SUPFAM" id="SSF54427">
    <property type="entry name" value="NTF2-like"/>
    <property type="match status" value="1"/>
</dbReference>
<accession>A0A9P6AZX4</accession>
<evidence type="ECO:0000256" key="10">
    <source>
        <dbReference type="SAM" id="MobiDB-lite"/>
    </source>
</evidence>
<dbReference type="PANTHER" id="PTHR10662:SF22">
    <property type="entry name" value="NUCLEAR RNA EXPORT FACTOR 1"/>
    <property type="match status" value="1"/>
</dbReference>
<dbReference type="InterPro" id="IPR030217">
    <property type="entry name" value="NXF_fam"/>
</dbReference>
<evidence type="ECO:0000256" key="9">
    <source>
        <dbReference type="ARBA" id="ARBA00069694"/>
    </source>
</evidence>
<evidence type="ECO:0000313" key="13">
    <source>
        <dbReference type="Proteomes" id="UP000886523"/>
    </source>
</evidence>
<dbReference type="Proteomes" id="UP000886523">
    <property type="component" value="Unassembled WGS sequence"/>
</dbReference>
<gene>
    <name evidence="12" type="ORF">BS47DRAFT_1484802</name>
</gene>
<dbReference type="InterPro" id="IPR002075">
    <property type="entry name" value="NTF2_dom"/>
</dbReference>
<feature type="region of interest" description="Disordered" evidence="10">
    <location>
        <begin position="38"/>
        <end position="64"/>
    </location>
</feature>
<dbReference type="EMBL" id="MU128955">
    <property type="protein sequence ID" value="KAF9514955.1"/>
    <property type="molecule type" value="Genomic_DNA"/>
</dbReference>
<dbReference type="Gene3D" id="3.80.10.10">
    <property type="entry name" value="Ribonuclease Inhibitor"/>
    <property type="match status" value="1"/>
</dbReference>